<keyword evidence="2 9" id="KW-0479">Metal-binding</keyword>
<keyword evidence="9" id="KW-0963">Cytoplasm</keyword>
<dbReference type="GO" id="GO:0019303">
    <property type="term" value="P:D-ribose catabolic process"/>
    <property type="evidence" value="ECO:0007669"/>
    <property type="project" value="UniProtKB-UniRule"/>
</dbReference>
<dbReference type="Gene3D" id="3.40.1190.20">
    <property type="match status" value="1"/>
</dbReference>
<dbReference type="KEGG" id="hdi:HDIA_1783"/>
<feature type="binding site" evidence="9">
    <location>
        <begin position="9"/>
        <end position="11"/>
    </location>
    <ligand>
        <name>substrate</name>
    </ligand>
</feature>
<keyword evidence="5 9" id="KW-0067">ATP-binding</keyword>
<dbReference type="OrthoDB" id="9775849at2"/>
<dbReference type="GO" id="GO:0005829">
    <property type="term" value="C:cytosol"/>
    <property type="evidence" value="ECO:0007669"/>
    <property type="project" value="TreeGrafter"/>
</dbReference>
<comment type="cofactor">
    <cofactor evidence="9">
        <name>Mg(2+)</name>
        <dbReference type="ChEBI" id="CHEBI:18420"/>
    </cofactor>
    <text evidence="9">Requires a divalent cation, most likely magnesium in vivo, as an electrophilic catalyst to aid phosphoryl group transfer. It is the chelate of the metal and the nucleotide that is the actual substrate.</text>
</comment>
<feature type="binding site" evidence="9">
    <location>
        <begin position="37"/>
        <end position="41"/>
    </location>
    <ligand>
        <name>substrate</name>
    </ligand>
</feature>
<dbReference type="AlphaFoldDB" id="A0A2C9D4U4"/>
<feature type="domain" description="Carbohydrate kinase PfkB" evidence="10">
    <location>
        <begin position="4"/>
        <end position="286"/>
    </location>
</feature>
<evidence type="ECO:0000256" key="8">
    <source>
        <dbReference type="ARBA" id="ARBA00023277"/>
    </source>
</evidence>
<dbReference type="InterPro" id="IPR002139">
    <property type="entry name" value="Ribo/fructo_kinase"/>
</dbReference>
<keyword evidence="7 9" id="KW-0630">Potassium</keyword>
<comment type="activity regulation">
    <text evidence="9">Activated by a monovalent cation that binds near, but not in, the active site. The most likely occupant of the site in vivo is potassium. Ion binding induces a conformational change that may alter substrate affinity.</text>
</comment>
<feature type="binding site" evidence="9">
    <location>
        <begin position="244"/>
        <end position="245"/>
    </location>
    <ligand>
        <name>ATP</name>
        <dbReference type="ChEBI" id="CHEBI:30616"/>
    </ligand>
</feature>
<dbReference type="Proteomes" id="UP000223606">
    <property type="component" value="Chromosome 1"/>
</dbReference>
<keyword evidence="1 9" id="KW-0808">Transferase</keyword>
<keyword evidence="4 9" id="KW-0418">Kinase</keyword>
<evidence type="ECO:0000259" key="10">
    <source>
        <dbReference type="Pfam" id="PF00294"/>
    </source>
</evidence>
<comment type="pathway">
    <text evidence="9">Carbohydrate metabolism; D-ribose degradation; D-ribose 5-phosphate from beta-D-ribopyranose: step 2/2.</text>
</comment>
<dbReference type="HAMAP" id="MF_01987">
    <property type="entry name" value="Ribokinase"/>
    <property type="match status" value="1"/>
</dbReference>
<accession>A0A2C9D4U4</accession>
<evidence type="ECO:0000256" key="1">
    <source>
        <dbReference type="ARBA" id="ARBA00022679"/>
    </source>
</evidence>
<feature type="active site" description="Proton acceptor" evidence="9">
    <location>
        <position position="245"/>
    </location>
</feature>
<dbReference type="UniPathway" id="UPA00916">
    <property type="reaction ID" value="UER00889"/>
</dbReference>
<dbReference type="RefSeq" id="WP_099555849.1">
    <property type="nucleotide sequence ID" value="NZ_LT960614.1"/>
</dbReference>
<evidence type="ECO:0000256" key="7">
    <source>
        <dbReference type="ARBA" id="ARBA00022958"/>
    </source>
</evidence>
<feature type="binding site" evidence="9">
    <location>
        <begin position="213"/>
        <end position="218"/>
    </location>
    <ligand>
        <name>ATP</name>
        <dbReference type="ChEBI" id="CHEBI:30616"/>
    </ligand>
</feature>
<feature type="binding site" evidence="9">
    <location>
        <position position="278"/>
    </location>
    <ligand>
        <name>K(+)</name>
        <dbReference type="ChEBI" id="CHEBI:29103"/>
    </ligand>
</feature>
<comment type="caution">
    <text evidence="9">Lacks conserved residue(s) required for the propagation of feature annotation.</text>
</comment>
<evidence type="ECO:0000256" key="2">
    <source>
        <dbReference type="ARBA" id="ARBA00022723"/>
    </source>
</evidence>
<reference evidence="12" key="1">
    <citation type="submission" date="2017-09" db="EMBL/GenBank/DDBJ databases">
        <title>Genome sequence of Nannocystis excedens DSM 71.</title>
        <authorList>
            <person name="Blom J."/>
        </authorList>
    </citation>
    <scope>NUCLEOTIDE SEQUENCE [LARGE SCALE GENOMIC DNA]</scope>
    <source>
        <strain evidence="12">type strain: E19</strain>
    </source>
</reference>
<comment type="subunit">
    <text evidence="9">Homodimer.</text>
</comment>
<dbReference type="EC" id="2.7.1.15" evidence="9"/>
<evidence type="ECO:0000256" key="5">
    <source>
        <dbReference type="ARBA" id="ARBA00022840"/>
    </source>
</evidence>
<comment type="function">
    <text evidence="9">Catalyzes the phosphorylation of ribose at O-5 in a reaction requiring ATP and magnesium. The resulting D-ribose-5-phosphate can then be used either for sythesis of nucleotides, histidine, and tryptophan, or as a component of the pentose phosphate pathway.</text>
</comment>
<dbReference type="EMBL" id="LT960614">
    <property type="protein sequence ID" value="SON55324.1"/>
    <property type="molecule type" value="Genomic_DNA"/>
</dbReference>
<evidence type="ECO:0000313" key="12">
    <source>
        <dbReference type="Proteomes" id="UP000223606"/>
    </source>
</evidence>
<dbReference type="PANTHER" id="PTHR10584:SF166">
    <property type="entry name" value="RIBOKINASE"/>
    <property type="match status" value="1"/>
</dbReference>
<evidence type="ECO:0000256" key="9">
    <source>
        <dbReference type="HAMAP-Rule" id="MF_01987"/>
    </source>
</evidence>
<dbReference type="GO" id="GO:0004747">
    <property type="term" value="F:ribokinase activity"/>
    <property type="evidence" value="ECO:0007669"/>
    <property type="project" value="UniProtKB-UniRule"/>
</dbReference>
<comment type="catalytic activity">
    <reaction evidence="9">
        <text>D-ribose + ATP = D-ribose 5-phosphate + ADP + H(+)</text>
        <dbReference type="Rhea" id="RHEA:13697"/>
        <dbReference type="ChEBI" id="CHEBI:15378"/>
        <dbReference type="ChEBI" id="CHEBI:30616"/>
        <dbReference type="ChEBI" id="CHEBI:47013"/>
        <dbReference type="ChEBI" id="CHEBI:78346"/>
        <dbReference type="ChEBI" id="CHEBI:456216"/>
        <dbReference type="EC" id="2.7.1.15"/>
    </reaction>
</comment>
<dbReference type="InterPro" id="IPR011877">
    <property type="entry name" value="Ribokinase"/>
</dbReference>
<name>A0A2C9D4U4_9HYPH</name>
<evidence type="ECO:0000313" key="11">
    <source>
        <dbReference type="EMBL" id="SON55324.1"/>
    </source>
</evidence>
<dbReference type="SUPFAM" id="SSF53613">
    <property type="entry name" value="Ribokinase-like"/>
    <property type="match status" value="1"/>
</dbReference>
<dbReference type="GO" id="GO:0005524">
    <property type="term" value="F:ATP binding"/>
    <property type="evidence" value="ECO:0007669"/>
    <property type="project" value="UniProtKB-UniRule"/>
</dbReference>
<feature type="binding site" evidence="9">
    <location>
        <position position="280"/>
    </location>
    <ligand>
        <name>K(+)</name>
        <dbReference type="ChEBI" id="CHEBI:29103"/>
    </ligand>
</feature>
<dbReference type="CDD" id="cd01174">
    <property type="entry name" value="ribokinase"/>
    <property type="match status" value="1"/>
</dbReference>
<feature type="binding site" evidence="9">
    <location>
        <position position="245"/>
    </location>
    <ligand>
        <name>substrate</name>
    </ligand>
</feature>
<evidence type="ECO:0000256" key="4">
    <source>
        <dbReference type="ARBA" id="ARBA00022777"/>
    </source>
</evidence>
<keyword evidence="8 9" id="KW-0119">Carbohydrate metabolism</keyword>
<feature type="binding site" evidence="9">
    <location>
        <position position="182"/>
    </location>
    <ligand>
        <name>ATP</name>
        <dbReference type="ChEBI" id="CHEBI:30616"/>
    </ligand>
</feature>
<gene>
    <name evidence="11" type="primary">rbsK_3</name>
    <name evidence="9" type="synonym">rbsK</name>
    <name evidence="11" type="ORF">HDIA_1783</name>
</gene>
<keyword evidence="3 9" id="KW-0547">Nucleotide-binding</keyword>
<feature type="binding site" evidence="9">
    <location>
        <position position="239"/>
    </location>
    <ligand>
        <name>K(+)</name>
        <dbReference type="ChEBI" id="CHEBI:29103"/>
    </ligand>
</feature>
<dbReference type="InterPro" id="IPR011611">
    <property type="entry name" value="PfkB_dom"/>
</dbReference>
<comment type="similarity">
    <text evidence="9">Belongs to the carbohydrate kinase PfkB family. Ribokinase subfamily.</text>
</comment>
<dbReference type="InterPro" id="IPR029056">
    <property type="entry name" value="Ribokinase-like"/>
</dbReference>
<evidence type="ECO:0000256" key="6">
    <source>
        <dbReference type="ARBA" id="ARBA00022842"/>
    </source>
</evidence>
<protein>
    <recommendedName>
        <fullName evidence="9">Ribokinase</fullName>
        <shortName evidence="9">RK</shortName>
        <ecNumber evidence="9">2.7.1.15</ecNumber>
    </recommendedName>
</protein>
<dbReference type="GO" id="GO:0046872">
    <property type="term" value="F:metal ion binding"/>
    <property type="evidence" value="ECO:0007669"/>
    <property type="project" value="UniProtKB-KW"/>
</dbReference>
<proteinExistence type="inferred from homology"/>
<dbReference type="Pfam" id="PF00294">
    <property type="entry name" value="PfkB"/>
    <property type="match status" value="1"/>
</dbReference>
<dbReference type="PANTHER" id="PTHR10584">
    <property type="entry name" value="SUGAR KINASE"/>
    <property type="match status" value="1"/>
</dbReference>
<keyword evidence="6 9" id="KW-0460">Magnesium</keyword>
<evidence type="ECO:0000256" key="3">
    <source>
        <dbReference type="ARBA" id="ARBA00022741"/>
    </source>
</evidence>
<feature type="binding site" evidence="9">
    <location>
        <position position="284"/>
    </location>
    <ligand>
        <name>K(+)</name>
        <dbReference type="ChEBI" id="CHEBI:29103"/>
    </ligand>
</feature>
<feature type="binding site" evidence="9">
    <location>
        <position position="275"/>
    </location>
    <ligand>
        <name>K(+)</name>
        <dbReference type="ChEBI" id="CHEBI:29103"/>
    </ligand>
</feature>
<dbReference type="PRINTS" id="PR00990">
    <property type="entry name" value="RIBOKINASE"/>
</dbReference>
<feature type="binding site" evidence="9">
    <location>
        <position position="241"/>
    </location>
    <ligand>
        <name>K(+)</name>
        <dbReference type="ChEBI" id="CHEBI:29103"/>
    </ligand>
</feature>
<comment type="subcellular location">
    <subcellularLocation>
        <location evidence="9">Cytoplasm</location>
    </subcellularLocation>
</comment>
<organism evidence="11 12">
    <name type="scientific">Hartmannibacter diazotrophicus</name>
    <dbReference type="NCBI Taxonomy" id="1482074"/>
    <lineage>
        <taxon>Bacteria</taxon>
        <taxon>Pseudomonadati</taxon>
        <taxon>Pseudomonadota</taxon>
        <taxon>Alphaproteobacteria</taxon>
        <taxon>Hyphomicrobiales</taxon>
        <taxon>Pleomorphomonadaceae</taxon>
        <taxon>Hartmannibacter</taxon>
    </lineage>
</organism>
<keyword evidence="12" id="KW-1185">Reference proteome</keyword>
<sequence>MLHVVGNACLDTTFRLARHPRAGETLNAESASRDYGGKGLNQAVAAVRSGAETMFWTAVGVDAAGDDIAALIEIEFADLASITRLPHATDQSAILVSVEDGDNRIVTAAACAETYDPLVMTDLATRLRPGDILLMQGNLSTERTIACLEAARRAGARALLNPSPIATMAAMPLALVDVLVLNRPEAEALTGESDPARAGQELIKRGAGSVVITLGAAGVIHVTAAGSMSVEASSVEAVDTSGAGDVFCGVLAGLMAQGRTIGDSLPFAATAASMSVQRPGTHASCPSRTELRELLDLTA</sequence>